<dbReference type="RefSeq" id="WP_343860064.1">
    <property type="nucleotide sequence ID" value="NZ_BAAACX010000008.1"/>
</dbReference>
<comment type="caution">
    <text evidence="2">The sequence shown here is derived from an EMBL/GenBank/DDBJ whole genome shotgun (WGS) entry which is preliminary data.</text>
</comment>
<organism evidence="2 3">
    <name type="scientific">Paenibacillus motobuensis</name>
    <dbReference type="NCBI Taxonomy" id="295324"/>
    <lineage>
        <taxon>Bacteria</taxon>
        <taxon>Bacillati</taxon>
        <taxon>Bacillota</taxon>
        <taxon>Bacilli</taxon>
        <taxon>Bacillales</taxon>
        <taxon>Paenibacillaceae</taxon>
        <taxon>Paenibacillus</taxon>
    </lineage>
</organism>
<keyword evidence="1" id="KW-0812">Transmembrane</keyword>
<keyword evidence="1" id="KW-0472">Membrane</keyword>
<name>A0ABN0Y8J8_9BACL</name>
<feature type="transmembrane region" description="Helical" evidence="1">
    <location>
        <begin position="105"/>
        <end position="125"/>
    </location>
</feature>
<keyword evidence="1" id="KW-1133">Transmembrane helix</keyword>
<proteinExistence type="predicted"/>
<feature type="transmembrane region" description="Helical" evidence="1">
    <location>
        <begin position="63"/>
        <end position="85"/>
    </location>
</feature>
<protein>
    <submittedName>
        <fullName evidence="2">Uncharacterized protein</fullName>
    </submittedName>
</protein>
<dbReference type="Proteomes" id="UP001500340">
    <property type="component" value="Unassembled WGS sequence"/>
</dbReference>
<evidence type="ECO:0000313" key="3">
    <source>
        <dbReference type="Proteomes" id="UP001500340"/>
    </source>
</evidence>
<keyword evidence="3" id="KW-1185">Reference proteome</keyword>
<accession>A0ABN0Y8J8</accession>
<gene>
    <name evidence="2" type="ORF">GCM10008933_17540</name>
</gene>
<feature type="transmembrane region" description="Helical" evidence="1">
    <location>
        <begin position="37"/>
        <end position="54"/>
    </location>
</feature>
<dbReference type="EMBL" id="BAAACX010000008">
    <property type="protein sequence ID" value="GAA0387079.1"/>
    <property type="molecule type" value="Genomic_DNA"/>
</dbReference>
<evidence type="ECO:0000256" key="1">
    <source>
        <dbReference type="SAM" id="Phobius"/>
    </source>
</evidence>
<evidence type="ECO:0000313" key="2">
    <source>
        <dbReference type="EMBL" id="GAA0387079.1"/>
    </source>
</evidence>
<reference evidence="2 3" key="1">
    <citation type="journal article" date="2019" name="Int. J. Syst. Evol. Microbiol.">
        <title>The Global Catalogue of Microorganisms (GCM) 10K type strain sequencing project: providing services to taxonomists for standard genome sequencing and annotation.</title>
        <authorList>
            <consortium name="The Broad Institute Genomics Platform"/>
            <consortium name="The Broad Institute Genome Sequencing Center for Infectious Disease"/>
            <person name="Wu L."/>
            <person name="Ma J."/>
        </authorList>
    </citation>
    <scope>NUCLEOTIDE SEQUENCE [LARGE SCALE GENOMIC DNA]</scope>
    <source>
        <strain evidence="2 3">JCM 12774</strain>
    </source>
</reference>
<feature type="transmembrane region" description="Helical" evidence="1">
    <location>
        <begin position="7"/>
        <end position="31"/>
    </location>
</feature>
<sequence length="152" mass="16399">MEKGKVLMPAVAALLAAIVGAVVWALIIVLAEYELGIIAWGIGLLTAFAVSFFSPRITPVQQIIAVIASLIGIVLGKFFALSYIMNDGMDGMFSSYSITFFTDNIIEVSQPIDILFVVLAVVTAWQLPARWSKRKVEANAVQNNEAPTAPVE</sequence>